<evidence type="ECO:0000256" key="4">
    <source>
        <dbReference type="ARBA" id="ARBA00016218"/>
    </source>
</evidence>
<evidence type="ECO:0000256" key="6">
    <source>
        <dbReference type="ARBA" id="ARBA00022741"/>
    </source>
</evidence>
<evidence type="ECO:0000313" key="14">
    <source>
        <dbReference type="EMBL" id="TCL00494.1"/>
    </source>
</evidence>
<dbReference type="Proteomes" id="UP000295673">
    <property type="component" value="Unassembled WGS sequence"/>
</dbReference>
<comment type="similarity">
    <text evidence="2">Belongs to the HPPK family.</text>
</comment>
<accession>A0A4V2Q218</accession>
<dbReference type="NCBIfam" id="TIGR01498">
    <property type="entry name" value="folK"/>
    <property type="match status" value="1"/>
</dbReference>
<keyword evidence="5" id="KW-0808">Transferase</keyword>
<dbReference type="UniPathway" id="UPA00077">
    <property type="reaction ID" value="UER00155"/>
</dbReference>
<dbReference type="CDD" id="cd00483">
    <property type="entry name" value="HPPK"/>
    <property type="match status" value="1"/>
</dbReference>
<dbReference type="Gene3D" id="3.30.70.560">
    <property type="entry name" value="7,8-Dihydro-6-hydroxymethylpterin-pyrophosphokinase HPPK"/>
    <property type="match status" value="1"/>
</dbReference>
<evidence type="ECO:0000256" key="10">
    <source>
        <dbReference type="ARBA" id="ARBA00029409"/>
    </source>
</evidence>
<dbReference type="AlphaFoldDB" id="A0A4V2Q218"/>
<dbReference type="GO" id="GO:0003848">
    <property type="term" value="F:2-amino-4-hydroxy-6-hydroxymethyldihydropteridine diphosphokinase activity"/>
    <property type="evidence" value="ECO:0007669"/>
    <property type="project" value="UniProtKB-EC"/>
</dbReference>
<dbReference type="EMBL" id="SMGR01000003">
    <property type="protein sequence ID" value="TCL00494.1"/>
    <property type="molecule type" value="Genomic_DNA"/>
</dbReference>
<evidence type="ECO:0000256" key="8">
    <source>
        <dbReference type="ARBA" id="ARBA00022840"/>
    </source>
</evidence>
<organism evidence="14 15">
    <name type="scientific">Shimia isoporae</name>
    <dbReference type="NCBI Taxonomy" id="647720"/>
    <lineage>
        <taxon>Bacteria</taxon>
        <taxon>Pseudomonadati</taxon>
        <taxon>Pseudomonadota</taxon>
        <taxon>Alphaproteobacteria</taxon>
        <taxon>Rhodobacterales</taxon>
        <taxon>Roseobacteraceae</taxon>
    </lineage>
</organism>
<dbReference type="GO" id="GO:0046656">
    <property type="term" value="P:folic acid biosynthetic process"/>
    <property type="evidence" value="ECO:0007669"/>
    <property type="project" value="UniProtKB-KW"/>
</dbReference>
<keyword evidence="15" id="KW-1185">Reference proteome</keyword>
<dbReference type="GO" id="GO:0005524">
    <property type="term" value="F:ATP binding"/>
    <property type="evidence" value="ECO:0007669"/>
    <property type="project" value="UniProtKB-KW"/>
</dbReference>
<keyword evidence="9" id="KW-0289">Folate biosynthesis</keyword>
<evidence type="ECO:0000256" key="9">
    <source>
        <dbReference type="ARBA" id="ARBA00022909"/>
    </source>
</evidence>
<evidence type="ECO:0000259" key="13">
    <source>
        <dbReference type="Pfam" id="PF01288"/>
    </source>
</evidence>
<evidence type="ECO:0000256" key="5">
    <source>
        <dbReference type="ARBA" id="ARBA00022679"/>
    </source>
</evidence>
<dbReference type="InterPro" id="IPR000550">
    <property type="entry name" value="Hppk"/>
</dbReference>
<evidence type="ECO:0000256" key="11">
    <source>
        <dbReference type="ARBA" id="ARBA00029766"/>
    </source>
</evidence>
<dbReference type="PANTHER" id="PTHR43071">
    <property type="entry name" value="2-AMINO-4-HYDROXY-6-HYDROXYMETHYLDIHYDROPTERIDINE PYROPHOSPHOKINASE"/>
    <property type="match status" value="1"/>
</dbReference>
<comment type="pathway">
    <text evidence="1">Cofactor biosynthesis; tetrahydrofolate biosynthesis; 2-amino-4-hydroxy-6-hydroxymethyl-7,8-dihydropteridine diphosphate from 7,8-dihydroneopterin triphosphate: step 4/4.</text>
</comment>
<dbReference type="PANTHER" id="PTHR43071:SF1">
    <property type="entry name" value="2-AMINO-4-HYDROXY-6-HYDROXYMETHYLDIHYDROPTERIDINE PYROPHOSPHOKINASE"/>
    <property type="match status" value="1"/>
</dbReference>
<sequence>MCKTILLALGGNLPSHVGVPTKTLSAALQRLNGEGIVLLRVSRFFETPCFPAGAGPDYVNAAVVVATNREPHELLSRLHEIEAEFGRERETRWGMRTLDIDLIAYGDVVLPDLDTQRSWRDLALEEQVQATPDQLILPHPRLQDRAFVLGPLMDVAAQWKHPLLGQTVAQMHAKLPAEDVKALKSL</sequence>
<keyword evidence="7 14" id="KW-0418">Kinase</keyword>
<dbReference type="GO" id="GO:0016301">
    <property type="term" value="F:kinase activity"/>
    <property type="evidence" value="ECO:0007669"/>
    <property type="project" value="UniProtKB-KW"/>
</dbReference>
<dbReference type="OrthoDB" id="9808041at2"/>
<protein>
    <recommendedName>
        <fullName evidence="4">2-amino-4-hydroxy-6-hydroxymethyldihydropteridine pyrophosphokinase</fullName>
        <ecNumber evidence="3">2.7.6.3</ecNumber>
    </recommendedName>
    <alternativeName>
        <fullName evidence="11">6-hydroxymethyl-7,8-dihydropterin pyrophosphokinase</fullName>
    </alternativeName>
    <alternativeName>
        <fullName evidence="12">7,8-dihydro-6-hydroxymethylpterin-pyrophosphokinase</fullName>
    </alternativeName>
</protein>
<comment type="function">
    <text evidence="10">Catalyzes the transfer of pyrophosphate from adenosine triphosphate (ATP) to 6-hydroxymethyl-7,8-dihydropterin, an enzymatic step in folate biosynthesis pathway.</text>
</comment>
<proteinExistence type="inferred from homology"/>
<feature type="domain" description="7,8-dihydro-6-hydroxymethylpterin-pyrophosphokinase" evidence="13">
    <location>
        <begin position="7"/>
        <end position="156"/>
    </location>
</feature>
<name>A0A4V2Q218_9RHOB</name>
<dbReference type="GO" id="GO:0046654">
    <property type="term" value="P:tetrahydrofolate biosynthetic process"/>
    <property type="evidence" value="ECO:0007669"/>
    <property type="project" value="UniProtKB-UniPathway"/>
</dbReference>
<gene>
    <name evidence="14" type="ORF">BXY66_3137</name>
</gene>
<dbReference type="EC" id="2.7.6.3" evidence="3"/>
<evidence type="ECO:0000256" key="12">
    <source>
        <dbReference type="ARBA" id="ARBA00033413"/>
    </source>
</evidence>
<keyword evidence="6" id="KW-0547">Nucleotide-binding</keyword>
<dbReference type="InterPro" id="IPR035907">
    <property type="entry name" value="Hppk_sf"/>
</dbReference>
<comment type="caution">
    <text evidence="14">The sequence shown here is derived from an EMBL/GenBank/DDBJ whole genome shotgun (WGS) entry which is preliminary data.</text>
</comment>
<dbReference type="SUPFAM" id="SSF55083">
    <property type="entry name" value="6-hydroxymethyl-7,8-dihydropterin pyrophosphokinase, HPPK"/>
    <property type="match status" value="1"/>
</dbReference>
<evidence type="ECO:0000313" key="15">
    <source>
        <dbReference type="Proteomes" id="UP000295673"/>
    </source>
</evidence>
<keyword evidence="8" id="KW-0067">ATP-binding</keyword>
<dbReference type="Pfam" id="PF01288">
    <property type="entry name" value="HPPK"/>
    <property type="match status" value="1"/>
</dbReference>
<evidence type="ECO:0000256" key="7">
    <source>
        <dbReference type="ARBA" id="ARBA00022777"/>
    </source>
</evidence>
<reference evidence="14 15" key="1">
    <citation type="submission" date="2019-03" db="EMBL/GenBank/DDBJ databases">
        <title>Genomic Encyclopedia of Archaeal and Bacterial Type Strains, Phase II (KMG-II): from individual species to whole genera.</title>
        <authorList>
            <person name="Goeker M."/>
        </authorList>
    </citation>
    <scope>NUCLEOTIDE SEQUENCE [LARGE SCALE GENOMIC DNA]</scope>
    <source>
        <strain evidence="14 15">DSM 26433</strain>
    </source>
</reference>
<evidence type="ECO:0000256" key="2">
    <source>
        <dbReference type="ARBA" id="ARBA00005810"/>
    </source>
</evidence>
<evidence type="ECO:0000256" key="1">
    <source>
        <dbReference type="ARBA" id="ARBA00005051"/>
    </source>
</evidence>
<dbReference type="RefSeq" id="WP_132861268.1">
    <property type="nucleotide sequence ID" value="NZ_SMGR01000003.1"/>
</dbReference>
<evidence type="ECO:0000256" key="3">
    <source>
        <dbReference type="ARBA" id="ARBA00013253"/>
    </source>
</evidence>